<dbReference type="Proteomes" id="UP000194360">
    <property type="component" value="Unassembled WGS sequence"/>
</dbReference>
<dbReference type="PANTHER" id="PTHR43316:SF3">
    <property type="entry name" value="HALOACID DEHALOGENASE, TYPE II (AFU_ORTHOLOGUE AFUA_2G07750)-RELATED"/>
    <property type="match status" value="1"/>
</dbReference>
<dbReference type="Gene3D" id="3.40.50.1000">
    <property type="entry name" value="HAD superfamily/HAD-like"/>
    <property type="match status" value="1"/>
</dbReference>
<dbReference type="GO" id="GO:0018784">
    <property type="term" value="F:(S)-2-haloacid dehalogenase activity"/>
    <property type="evidence" value="ECO:0007669"/>
    <property type="project" value="UniProtKB-EC"/>
</dbReference>
<dbReference type="AlphaFoldDB" id="A0A1Y2MP11"/>
<dbReference type="OrthoDB" id="3774052at2"/>
<dbReference type="Gene3D" id="1.10.150.240">
    <property type="entry name" value="Putative phosphatase, domain 2"/>
    <property type="match status" value="1"/>
</dbReference>
<dbReference type="STRING" id="2074.BG845_05063"/>
<reference evidence="3 4" key="1">
    <citation type="submission" date="2016-09" db="EMBL/GenBank/DDBJ databases">
        <title>Pseudonocardia autotrophica DSM535, a candidate organism with high potential of specific P450 cytochromes.</title>
        <authorList>
            <person name="Grumaz C."/>
            <person name="Vainshtein Y."/>
            <person name="Kirstahler P."/>
            <person name="Sohn K."/>
        </authorList>
    </citation>
    <scope>NUCLEOTIDE SEQUENCE [LARGE SCALE GENOMIC DNA]</scope>
    <source>
        <strain evidence="3 4">DSM 535</strain>
    </source>
</reference>
<evidence type="ECO:0000256" key="2">
    <source>
        <dbReference type="ARBA" id="ARBA00022801"/>
    </source>
</evidence>
<dbReference type="Pfam" id="PF00702">
    <property type="entry name" value="Hydrolase"/>
    <property type="match status" value="1"/>
</dbReference>
<keyword evidence="2 3" id="KW-0378">Hydrolase</keyword>
<dbReference type="InterPro" id="IPR023214">
    <property type="entry name" value="HAD_sf"/>
</dbReference>
<dbReference type="EC" id="3.8.1.2" evidence="3"/>
<protein>
    <submittedName>
        <fullName evidence="3">(S)-2-haloacid dehalogenase</fullName>
        <ecNumber evidence="3">3.8.1.2</ecNumber>
    </submittedName>
</protein>
<dbReference type="NCBIfam" id="TIGR01428">
    <property type="entry name" value="HAD_type_II"/>
    <property type="match status" value="1"/>
</dbReference>
<comment type="caution">
    <text evidence="3">The sequence shown here is derived from an EMBL/GenBank/DDBJ whole genome shotgun (WGS) entry which is preliminary data.</text>
</comment>
<dbReference type="InterPro" id="IPR006439">
    <property type="entry name" value="HAD-SF_hydro_IA"/>
</dbReference>
<gene>
    <name evidence="3" type="ORF">BG845_05063</name>
</gene>
<comment type="similarity">
    <text evidence="1">Belongs to the HAD-like hydrolase superfamily. S-2-haloalkanoic acid dehalogenase family.</text>
</comment>
<dbReference type="InterPro" id="IPR036412">
    <property type="entry name" value="HAD-like_sf"/>
</dbReference>
<dbReference type="SUPFAM" id="SSF56784">
    <property type="entry name" value="HAD-like"/>
    <property type="match status" value="1"/>
</dbReference>
<evidence type="ECO:0000313" key="3">
    <source>
        <dbReference type="EMBL" id="OSY36980.1"/>
    </source>
</evidence>
<accession>A0A1Y2MP11</accession>
<proteinExistence type="inferred from homology"/>
<organism evidence="3 4">
    <name type="scientific">Pseudonocardia autotrophica</name>
    <name type="common">Amycolata autotrophica</name>
    <name type="synonym">Nocardia autotrophica</name>
    <dbReference type="NCBI Taxonomy" id="2074"/>
    <lineage>
        <taxon>Bacteria</taxon>
        <taxon>Bacillati</taxon>
        <taxon>Actinomycetota</taxon>
        <taxon>Actinomycetes</taxon>
        <taxon>Pseudonocardiales</taxon>
        <taxon>Pseudonocardiaceae</taxon>
        <taxon>Pseudonocardia</taxon>
    </lineage>
</organism>
<dbReference type="InterPro" id="IPR051540">
    <property type="entry name" value="S-2-haloacid_dehalogenase"/>
</dbReference>
<dbReference type="PRINTS" id="PR00413">
    <property type="entry name" value="HADHALOGNASE"/>
</dbReference>
<dbReference type="PANTHER" id="PTHR43316">
    <property type="entry name" value="HYDROLASE, HALOACID DELAHOGENASE-RELATED"/>
    <property type="match status" value="1"/>
</dbReference>
<dbReference type="NCBIfam" id="TIGR01493">
    <property type="entry name" value="HAD-SF-IA-v2"/>
    <property type="match status" value="1"/>
</dbReference>
<sequence>MAPIDIDVVVFDVLGTLVDEAAGLRSAIDEVAPRPDPATAAELVARWQGHVATEHERIVAGEREFVPSSILDAEAAAMVARHAGIDVPADQRRLTTASTRLPPFADSGSGLTRLAERYPVIGLSNADRSTLLRLNAHAGLRWHQALSTESAATYKPAAVVYRLALDVAAVAPERVLMVAAHAWDLRGAAALGMRTAYVERPAGDPPTSADRFDVHATGLADLAEQL</sequence>
<dbReference type="EMBL" id="MIGB01000034">
    <property type="protein sequence ID" value="OSY36980.1"/>
    <property type="molecule type" value="Genomic_DNA"/>
</dbReference>
<evidence type="ECO:0000313" key="4">
    <source>
        <dbReference type="Proteomes" id="UP000194360"/>
    </source>
</evidence>
<dbReference type="InterPro" id="IPR006328">
    <property type="entry name" value="2-HAD"/>
</dbReference>
<name>A0A1Y2MP11_PSEAH</name>
<evidence type="ECO:0000256" key="1">
    <source>
        <dbReference type="ARBA" id="ARBA00008106"/>
    </source>
</evidence>
<dbReference type="InterPro" id="IPR023198">
    <property type="entry name" value="PGP-like_dom2"/>
</dbReference>
<keyword evidence="4" id="KW-1185">Reference proteome</keyword>
<dbReference type="RefSeq" id="WP_085915211.1">
    <property type="nucleotide sequence ID" value="NZ_AP018920.1"/>
</dbReference>